<comment type="caution">
    <text evidence="11">The sequence shown here is derived from an EMBL/GenBank/DDBJ whole genome shotgun (WGS) entry which is preliminary data.</text>
</comment>
<keyword evidence="6" id="KW-0653">Protein transport</keyword>
<dbReference type="SMART" id="SM01323">
    <property type="entry name" value="YajC"/>
    <property type="match status" value="1"/>
</dbReference>
<accession>A0ABT1JG80</accession>
<evidence type="ECO:0000313" key="11">
    <source>
        <dbReference type="EMBL" id="MCP2331491.1"/>
    </source>
</evidence>
<evidence type="ECO:0000256" key="4">
    <source>
        <dbReference type="ARBA" id="ARBA00022475"/>
    </source>
</evidence>
<evidence type="ECO:0000256" key="6">
    <source>
        <dbReference type="ARBA" id="ARBA00022927"/>
    </source>
</evidence>
<keyword evidence="9" id="KW-0472">Membrane</keyword>
<dbReference type="Pfam" id="PF02699">
    <property type="entry name" value="YajC"/>
    <property type="match status" value="1"/>
</dbReference>
<keyword evidence="5" id="KW-0812">Transmembrane</keyword>
<comment type="similarity">
    <text evidence="2">Belongs to the YajC family.</text>
</comment>
<proteinExistence type="inferred from homology"/>
<protein>
    <submittedName>
        <fullName evidence="11">Preprotein translocase subunit YajC</fullName>
    </submittedName>
</protein>
<evidence type="ECO:0000256" key="7">
    <source>
        <dbReference type="ARBA" id="ARBA00022989"/>
    </source>
</evidence>
<evidence type="ECO:0000256" key="9">
    <source>
        <dbReference type="ARBA" id="ARBA00023136"/>
    </source>
</evidence>
<evidence type="ECO:0000256" key="8">
    <source>
        <dbReference type="ARBA" id="ARBA00023010"/>
    </source>
</evidence>
<sequence>MESFILPLFLLLIVLPLFLASRKQKKAMQEMQQLQGSLEVGDKVMTTSGLYATVADTSDDETIGLEVAPGVVTTWVRAAVRERVQPPAEASEATSESTDETVGLPETNGLASELADDKDGSDAEKATTSVGAKDGKKDD</sequence>
<keyword evidence="7" id="KW-1133">Transmembrane helix</keyword>
<dbReference type="RefSeq" id="WP_026418912.1">
    <property type="nucleotide sequence ID" value="NZ_AUBJ02000001.1"/>
</dbReference>
<feature type="compositionally biased region" description="Basic and acidic residues" evidence="10">
    <location>
        <begin position="115"/>
        <end position="125"/>
    </location>
</feature>
<gene>
    <name evidence="11" type="ORF">G443_001761</name>
</gene>
<dbReference type="PANTHER" id="PTHR33909:SF1">
    <property type="entry name" value="SEC TRANSLOCON ACCESSORY COMPLEX SUBUNIT YAJC"/>
    <property type="match status" value="1"/>
</dbReference>
<dbReference type="PANTHER" id="PTHR33909">
    <property type="entry name" value="SEC TRANSLOCON ACCESSORY COMPLEX SUBUNIT YAJC"/>
    <property type="match status" value="1"/>
</dbReference>
<reference evidence="11 12" key="2">
    <citation type="submission" date="2022-06" db="EMBL/GenBank/DDBJ databases">
        <title>Genomic Encyclopedia of Type Strains, Phase I: the one thousand microbial genomes (KMG-I) project.</title>
        <authorList>
            <person name="Kyrpides N."/>
        </authorList>
    </citation>
    <scope>NUCLEOTIDE SEQUENCE [LARGE SCALE GENOMIC DNA]</scope>
    <source>
        <strain evidence="11 12">DSM 43889</strain>
    </source>
</reference>
<dbReference type="InterPro" id="IPR003849">
    <property type="entry name" value="Preprotein_translocase_YajC"/>
</dbReference>
<reference evidence="11 12" key="1">
    <citation type="submission" date="2013-07" db="EMBL/GenBank/DDBJ databases">
        <authorList>
            <consortium name="DOE Joint Genome Institute"/>
            <person name="Reeve W."/>
            <person name="Huntemann M."/>
            <person name="Han J."/>
            <person name="Chen A."/>
            <person name="Kyrpides N."/>
            <person name="Mavromatis K."/>
            <person name="Markowitz V."/>
            <person name="Palaniappan K."/>
            <person name="Ivanova N."/>
            <person name="Schaumberg A."/>
            <person name="Pati A."/>
            <person name="Liolios K."/>
            <person name="Nordberg H.P."/>
            <person name="Cantor M.N."/>
            <person name="Hua S.X."/>
            <person name="Woyke T."/>
        </authorList>
    </citation>
    <scope>NUCLEOTIDE SEQUENCE [LARGE SCALE GENOMIC DNA]</scope>
    <source>
        <strain evidence="11 12">DSM 43889</strain>
    </source>
</reference>
<keyword evidence="3" id="KW-0813">Transport</keyword>
<dbReference type="EMBL" id="AUBJ02000001">
    <property type="protein sequence ID" value="MCP2331491.1"/>
    <property type="molecule type" value="Genomic_DNA"/>
</dbReference>
<feature type="region of interest" description="Disordered" evidence="10">
    <location>
        <begin position="83"/>
        <end position="139"/>
    </location>
</feature>
<keyword evidence="4" id="KW-1003">Cell membrane</keyword>
<dbReference type="NCBIfam" id="TIGR00739">
    <property type="entry name" value="yajC"/>
    <property type="match status" value="1"/>
</dbReference>
<keyword evidence="8" id="KW-0811">Translocation</keyword>
<evidence type="ECO:0000256" key="5">
    <source>
        <dbReference type="ARBA" id="ARBA00022692"/>
    </source>
</evidence>
<evidence type="ECO:0000256" key="3">
    <source>
        <dbReference type="ARBA" id="ARBA00022448"/>
    </source>
</evidence>
<evidence type="ECO:0000256" key="1">
    <source>
        <dbReference type="ARBA" id="ARBA00004162"/>
    </source>
</evidence>
<comment type="subcellular location">
    <subcellularLocation>
        <location evidence="1">Cell membrane</location>
        <topology evidence="1">Single-pass membrane protein</topology>
    </subcellularLocation>
</comment>
<evidence type="ECO:0000256" key="2">
    <source>
        <dbReference type="ARBA" id="ARBA00006742"/>
    </source>
</evidence>
<name>A0ABT1JG80_ACTCY</name>
<keyword evidence="12" id="KW-1185">Reference proteome</keyword>
<evidence type="ECO:0000313" key="12">
    <source>
        <dbReference type="Proteomes" id="UP000791080"/>
    </source>
</evidence>
<evidence type="ECO:0000256" key="10">
    <source>
        <dbReference type="SAM" id="MobiDB-lite"/>
    </source>
</evidence>
<organism evidence="11 12">
    <name type="scientific">Actinoalloteichus caeruleus DSM 43889</name>
    <dbReference type="NCBI Taxonomy" id="1120930"/>
    <lineage>
        <taxon>Bacteria</taxon>
        <taxon>Bacillati</taxon>
        <taxon>Actinomycetota</taxon>
        <taxon>Actinomycetes</taxon>
        <taxon>Pseudonocardiales</taxon>
        <taxon>Pseudonocardiaceae</taxon>
        <taxon>Actinoalloteichus</taxon>
        <taxon>Actinoalloteichus cyanogriseus</taxon>
    </lineage>
</organism>
<dbReference type="Proteomes" id="UP000791080">
    <property type="component" value="Unassembled WGS sequence"/>
</dbReference>